<dbReference type="Proteomes" id="UP001151760">
    <property type="component" value="Unassembled WGS sequence"/>
</dbReference>
<dbReference type="EMBL" id="BQNB010009002">
    <property type="protein sequence ID" value="GJS57377.1"/>
    <property type="molecule type" value="Genomic_DNA"/>
</dbReference>
<sequence length="459" mass="51819">MAIFEGDYFLLVEDHEPTLGNFKPLPPSGSRESEFNDEVPGWTNPGDTCTEGQMDPNPENLKLLTEGEVRLEEPASSAGTLSSLQNLDKELSFTNQFLAEKPQEDEPKKTNIEAEVQSMVTVPIHQDTSNRNSNNDNNNSSSTTSTTTRLFRFDLNLAHRLYKLENLDIPHQVSKAVDEIVMDAVDWAIQAPLEGSDICTNSLEQSMARDHTDQLLTDLAEARKKKKKRHDSTENSTWVSTSSATPSSSHLRARSIWNLGTSEGSSILQLPNPSLLASPLDPPTRVRQIYKHLAASKLCQETVCFRKSLLAQIGDMAIFMDWFCKKQGITEYKQQDLEGPTYEIVKVFHPNVIHLQYQIEECHKLLIDQVDESLIRYNVSKPLQLGGPLGQVTIQSDFFFNKDLEYLRYSRKSGRPALSISKIKAAYYPDVGLEQMVPDQMWIEEECKYDIAAMYGISH</sequence>
<protein>
    <submittedName>
        <fullName evidence="2">Uncharacterized protein</fullName>
    </submittedName>
</protein>
<proteinExistence type="predicted"/>
<feature type="compositionally biased region" description="Low complexity" evidence="1">
    <location>
        <begin position="127"/>
        <end position="145"/>
    </location>
</feature>
<keyword evidence="3" id="KW-1185">Reference proteome</keyword>
<gene>
    <name evidence="2" type="ORF">Tco_0652161</name>
</gene>
<evidence type="ECO:0000256" key="1">
    <source>
        <dbReference type="SAM" id="MobiDB-lite"/>
    </source>
</evidence>
<feature type="compositionally biased region" description="Low complexity" evidence="1">
    <location>
        <begin position="236"/>
        <end position="246"/>
    </location>
</feature>
<organism evidence="2 3">
    <name type="scientific">Tanacetum coccineum</name>
    <dbReference type="NCBI Taxonomy" id="301880"/>
    <lineage>
        <taxon>Eukaryota</taxon>
        <taxon>Viridiplantae</taxon>
        <taxon>Streptophyta</taxon>
        <taxon>Embryophyta</taxon>
        <taxon>Tracheophyta</taxon>
        <taxon>Spermatophyta</taxon>
        <taxon>Magnoliopsida</taxon>
        <taxon>eudicotyledons</taxon>
        <taxon>Gunneridae</taxon>
        <taxon>Pentapetalae</taxon>
        <taxon>asterids</taxon>
        <taxon>campanulids</taxon>
        <taxon>Asterales</taxon>
        <taxon>Asteraceae</taxon>
        <taxon>Asteroideae</taxon>
        <taxon>Anthemideae</taxon>
        <taxon>Anthemidinae</taxon>
        <taxon>Tanacetum</taxon>
    </lineage>
</organism>
<accession>A0ABQ4WWT3</accession>
<evidence type="ECO:0000313" key="3">
    <source>
        <dbReference type="Proteomes" id="UP001151760"/>
    </source>
</evidence>
<reference evidence="2" key="2">
    <citation type="submission" date="2022-01" db="EMBL/GenBank/DDBJ databases">
        <authorList>
            <person name="Yamashiro T."/>
            <person name="Shiraishi A."/>
            <person name="Satake H."/>
            <person name="Nakayama K."/>
        </authorList>
    </citation>
    <scope>NUCLEOTIDE SEQUENCE</scope>
</reference>
<name>A0ABQ4WWT3_9ASTR</name>
<evidence type="ECO:0000313" key="2">
    <source>
        <dbReference type="EMBL" id="GJS57377.1"/>
    </source>
</evidence>
<feature type="region of interest" description="Disordered" evidence="1">
    <location>
        <begin position="126"/>
        <end position="145"/>
    </location>
</feature>
<reference evidence="2" key="1">
    <citation type="journal article" date="2022" name="Int. J. Mol. Sci.">
        <title>Draft Genome of Tanacetum Coccineum: Genomic Comparison of Closely Related Tanacetum-Family Plants.</title>
        <authorList>
            <person name="Yamashiro T."/>
            <person name="Shiraishi A."/>
            <person name="Nakayama K."/>
            <person name="Satake H."/>
        </authorList>
    </citation>
    <scope>NUCLEOTIDE SEQUENCE</scope>
</reference>
<comment type="caution">
    <text evidence="2">The sequence shown here is derived from an EMBL/GenBank/DDBJ whole genome shotgun (WGS) entry which is preliminary data.</text>
</comment>
<feature type="region of interest" description="Disordered" evidence="1">
    <location>
        <begin position="223"/>
        <end position="246"/>
    </location>
</feature>